<evidence type="ECO:0000256" key="1">
    <source>
        <dbReference type="SAM" id="MobiDB-lite"/>
    </source>
</evidence>
<comment type="caution">
    <text evidence="2">The sequence shown here is derived from an EMBL/GenBank/DDBJ whole genome shotgun (WGS) entry which is preliminary data.</text>
</comment>
<sequence>MGSDIDQSRKQGRPRKPQPRGRHKGTDQHPNSSRLKQRLELHFMFVDLMEYFKSDDYIRDHPRTNGSLSPAKLIAFKLQRCTSSICQYKTLAKTRRDMPPGIRKRF</sequence>
<accession>A0A0F8ZQ70</accession>
<feature type="non-terminal residue" evidence="2">
    <location>
        <position position="106"/>
    </location>
</feature>
<dbReference type="AlphaFoldDB" id="A0A0F8ZQ70"/>
<evidence type="ECO:0000313" key="2">
    <source>
        <dbReference type="EMBL" id="KKK68559.1"/>
    </source>
</evidence>
<feature type="compositionally biased region" description="Basic residues" evidence="1">
    <location>
        <begin position="10"/>
        <end position="23"/>
    </location>
</feature>
<protein>
    <submittedName>
        <fullName evidence="2">Uncharacterized protein</fullName>
    </submittedName>
</protein>
<dbReference type="EMBL" id="LAZR01059076">
    <property type="protein sequence ID" value="KKK68559.1"/>
    <property type="molecule type" value="Genomic_DNA"/>
</dbReference>
<name>A0A0F8ZQ70_9ZZZZ</name>
<gene>
    <name evidence="2" type="ORF">LCGC14_2942830</name>
</gene>
<proteinExistence type="predicted"/>
<feature type="region of interest" description="Disordered" evidence="1">
    <location>
        <begin position="1"/>
        <end position="36"/>
    </location>
</feature>
<organism evidence="2">
    <name type="scientific">marine sediment metagenome</name>
    <dbReference type="NCBI Taxonomy" id="412755"/>
    <lineage>
        <taxon>unclassified sequences</taxon>
        <taxon>metagenomes</taxon>
        <taxon>ecological metagenomes</taxon>
    </lineage>
</organism>
<reference evidence="2" key="1">
    <citation type="journal article" date="2015" name="Nature">
        <title>Complex archaea that bridge the gap between prokaryotes and eukaryotes.</title>
        <authorList>
            <person name="Spang A."/>
            <person name="Saw J.H."/>
            <person name="Jorgensen S.L."/>
            <person name="Zaremba-Niedzwiedzka K."/>
            <person name="Martijn J."/>
            <person name="Lind A.E."/>
            <person name="van Eijk R."/>
            <person name="Schleper C."/>
            <person name="Guy L."/>
            <person name="Ettema T.J."/>
        </authorList>
    </citation>
    <scope>NUCLEOTIDE SEQUENCE</scope>
</reference>